<keyword evidence="12" id="KW-0234">DNA repair</keyword>
<dbReference type="GO" id="GO:0032357">
    <property type="term" value="F:oxidized purine DNA binding"/>
    <property type="evidence" value="ECO:0007669"/>
    <property type="project" value="TreeGrafter"/>
</dbReference>
<dbReference type="AlphaFoldDB" id="A0A3M6QLW4"/>
<dbReference type="GO" id="GO:0046872">
    <property type="term" value="F:metal ion binding"/>
    <property type="evidence" value="ECO:0007669"/>
    <property type="project" value="UniProtKB-UniRule"/>
</dbReference>
<dbReference type="InterPro" id="IPR000445">
    <property type="entry name" value="HhH_motif"/>
</dbReference>
<dbReference type="EMBL" id="RDQO01000005">
    <property type="protein sequence ID" value="RMX04070.1"/>
    <property type="molecule type" value="Genomic_DNA"/>
</dbReference>
<keyword evidence="13 14" id="KW-0326">Glycosidase</keyword>
<dbReference type="GO" id="GO:0006298">
    <property type="term" value="P:mismatch repair"/>
    <property type="evidence" value="ECO:0007669"/>
    <property type="project" value="TreeGrafter"/>
</dbReference>
<dbReference type="Pfam" id="PF14815">
    <property type="entry name" value="NUDIX_4"/>
    <property type="match status" value="1"/>
</dbReference>
<dbReference type="SMART" id="SM00478">
    <property type="entry name" value="ENDO3c"/>
    <property type="match status" value="1"/>
</dbReference>
<comment type="caution">
    <text evidence="16">The sequence shown here is derived from an EMBL/GenBank/DDBJ whole genome shotgun (WGS) entry which is preliminary data.</text>
</comment>
<evidence type="ECO:0000256" key="13">
    <source>
        <dbReference type="ARBA" id="ARBA00023295"/>
    </source>
</evidence>
<keyword evidence="17" id="KW-1185">Reference proteome</keyword>
<dbReference type="PANTHER" id="PTHR42944">
    <property type="entry name" value="ADENINE DNA GLYCOSYLASE"/>
    <property type="match status" value="1"/>
</dbReference>
<evidence type="ECO:0000256" key="4">
    <source>
        <dbReference type="ARBA" id="ARBA00012045"/>
    </source>
</evidence>
<dbReference type="InterPro" id="IPR029119">
    <property type="entry name" value="MutY_C"/>
</dbReference>
<dbReference type="InterPro" id="IPR015797">
    <property type="entry name" value="NUDIX_hydrolase-like_dom_sf"/>
</dbReference>
<dbReference type="GO" id="GO:0000701">
    <property type="term" value="F:purine-specific mismatch base pair DNA N-glycosylase activity"/>
    <property type="evidence" value="ECO:0007669"/>
    <property type="project" value="UniProtKB-EC"/>
</dbReference>
<dbReference type="CDD" id="cd00056">
    <property type="entry name" value="ENDO3c"/>
    <property type="match status" value="1"/>
</dbReference>
<dbReference type="InterPro" id="IPR023170">
    <property type="entry name" value="HhH_base_excis_C"/>
</dbReference>
<dbReference type="SUPFAM" id="SSF55811">
    <property type="entry name" value="Nudix"/>
    <property type="match status" value="1"/>
</dbReference>
<dbReference type="InterPro" id="IPR011257">
    <property type="entry name" value="DNA_glycosylase"/>
</dbReference>
<evidence type="ECO:0000256" key="2">
    <source>
        <dbReference type="ARBA" id="ARBA00002933"/>
    </source>
</evidence>
<name>A0A3M6QLW4_9BURK</name>
<dbReference type="CDD" id="cd03431">
    <property type="entry name" value="NUDIX_DNA_Glycosylase_C-MutY"/>
    <property type="match status" value="1"/>
</dbReference>
<dbReference type="NCBIfam" id="TIGR01084">
    <property type="entry name" value="mutY"/>
    <property type="match status" value="1"/>
</dbReference>
<dbReference type="InterPro" id="IPR005760">
    <property type="entry name" value="A/G_AdeGlyc_MutY"/>
</dbReference>
<dbReference type="Gene3D" id="1.10.1670.10">
    <property type="entry name" value="Helix-hairpin-Helix base-excision DNA repair enzymes (C-terminal)"/>
    <property type="match status" value="1"/>
</dbReference>
<dbReference type="FunFam" id="1.10.340.30:FF:000002">
    <property type="entry name" value="Adenine DNA glycosylase"/>
    <property type="match status" value="1"/>
</dbReference>
<evidence type="ECO:0000256" key="1">
    <source>
        <dbReference type="ARBA" id="ARBA00000843"/>
    </source>
</evidence>
<dbReference type="SUPFAM" id="SSF48150">
    <property type="entry name" value="DNA-glycosylase"/>
    <property type="match status" value="1"/>
</dbReference>
<keyword evidence="10 14" id="KW-0408">Iron</keyword>
<comment type="function">
    <text evidence="2">Adenine glycosylase active on G-A mispairs. MutY also corrects error-prone DNA synthesis past GO lesions which are due to the oxidatively damaged form of guanine: 7,8-dihydro-8-oxoguanine (8-oxo-dGTP).</text>
</comment>
<dbReference type="OrthoDB" id="9802365at2"/>
<dbReference type="RefSeq" id="WP_122230693.1">
    <property type="nucleotide sequence ID" value="NZ_RDQO01000005.1"/>
</dbReference>
<evidence type="ECO:0000256" key="3">
    <source>
        <dbReference type="ARBA" id="ARBA00008343"/>
    </source>
</evidence>
<proteinExistence type="inferred from homology"/>
<evidence type="ECO:0000256" key="8">
    <source>
        <dbReference type="ARBA" id="ARBA00022763"/>
    </source>
</evidence>
<comment type="catalytic activity">
    <reaction evidence="1 14">
        <text>Hydrolyzes free adenine bases from 7,8-dihydro-8-oxoguanine:adenine mismatched double-stranded DNA, leaving an apurinic site.</text>
        <dbReference type="EC" id="3.2.2.31"/>
    </reaction>
</comment>
<dbReference type="GO" id="GO:0006284">
    <property type="term" value="P:base-excision repair"/>
    <property type="evidence" value="ECO:0007669"/>
    <property type="project" value="UniProtKB-UniRule"/>
</dbReference>
<evidence type="ECO:0000259" key="15">
    <source>
        <dbReference type="SMART" id="SM00478"/>
    </source>
</evidence>
<protein>
    <recommendedName>
        <fullName evidence="5 14">Adenine DNA glycosylase</fullName>
        <ecNumber evidence="4 14">3.2.2.31</ecNumber>
    </recommendedName>
</protein>
<dbReference type="GO" id="GO:0051539">
    <property type="term" value="F:4 iron, 4 sulfur cluster binding"/>
    <property type="evidence" value="ECO:0007669"/>
    <property type="project" value="UniProtKB-UniRule"/>
</dbReference>
<evidence type="ECO:0000256" key="9">
    <source>
        <dbReference type="ARBA" id="ARBA00022801"/>
    </source>
</evidence>
<feature type="domain" description="HhH-GPD" evidence="15">
    <location>
        <begin position="40"/>
        <end position="198"/>
    </location>
</feature>
<dbReference type="EC" id="3.2.2.31" evidence="4 14"/>
<accession>A0A3M6QLW4</accession>
<reference evidence="16 17" key="1">
    <citation type="submission" date="2018-10" db="EMBL/GenBank/DDBJ databases">
        <title>Draft genome of Cortibacter populi DSM10536.</title>
        <authorList>
            <person name="Bernier A.-M."/>
            <person name="Bernard K."/>
        </authorList>
    </citation>
    <scope>NUCLEOTIDE SEQUENCE [LARGE SCALE GENOMIC DNA]</scope>
    <source>
        <strain evidence="16 17">DSM 105136</strain>
    </source>
</reference>
<evidence type="ECO:0000256" key="5">
    <source>
        <dbReference type="ARBA" id="ARBA00022023"/>
    </source>
</evidence>
<keyword evidence="9" id="KW-0378">Hydrolase</keyword>
<dbReference type="Pfam" id="PF10576">
    <property type="entry name" value="EndIII_4Fe-2S"/>
    <property type="match status" value="1"/>
</dbReference>
<dbReference type="PANTHER" id="PTHR42944:SF1">
    <property type="entry name" value="ADENINE DNA GLYCOSYLASE"/>
    <property type="match status" value="1"/>
</dbReference>
<evidence type="ECO:0000313" key="17">
    <source>
        <dbReference type="Proteomes" id="UP000278006"/>
    </source>
</evidence>
<dbReference type="GO" id="GO:0034039">
    <property type="term" value="F:8-oxo-7,8-dihydroguanine DNA N-glycosylase activity"/>
    <property type="evidence" value="ECO:0007669"/>
    <property type="project" value="TreeGrafter"/>
</dbReference>
<comment type="similarity">
    <text evidence="3 14">Belongs to the Nth/MutY family.</text>
</comment>
<comment type="cofactor">
    <cofactor evidence="14">
        <name>[4Fe-4S] cluster</name>
        <dbReference type="ChEBI" id="CHEBI:49883"/>
    </cofactor>
    <text evidence="14">Binds 1 [4Fe-4S] cluster.</text>
</comment>
<organism evidence="16 17">
    <name type="scientific">Corticibacter populi</name>
    <dbReference type="NCBI Taxonomy" id="1550736"/>
    <lineage>
        <taxon>Bacteria</taxon>
        <taxon>Pseudomonadati</taxon>
        <taxon>Pseudomonadota</taxon>
        <taxon>Betaproteobacteria</taxon>
        <taxon>Burkholderiales</taxon>
        <taxon>Comamonadaceae</taxon>
        <taxon>Corticibacter</taxon>
    </lineage>
</organism>
<evidence type="ECO:0000256" key="6">
    <source>
        <dbReference type="ARBA" id="ARBA00022485"/>
    </source>
</evidence>
<gene>
    <name evidence="16" type="primary">mutY</name>
    <name evidence="16" type="ORF">D8I35_14705</name>
</gene>
<keyword evidence="7" id="KW-0479">Metal-binding</keyword>
<dbReference type="Gene3D" id="1.10.340.30">
    <property type="entry name" value="Hypothetical protein, domain 2"/>
    <property type="match status" value="1"/>
</dbReference>
<keyword evidence="8 14" id="KW-0227">DNA damage</keyword>
<evidence type="ECO:0000256" key="10">
    <source>
        <dbReference type="ARBA" id="ARBA00023004"/>
    </source>
</evidence>
<dbReference type="InterPro" id="IPR003265">
    <property type="entry name" value="HhH-GPD_domain"/>
</dbReference>
<evidence type="ECO:0000256" key="7">
    <source>
        <dbReference type="ARBA" id="ARBA00022723"/>
    </source>
</evidence>
<dbReference type="GO" id="GO:0035485">
    <property type="term" value="F:adenine/guanine mispair binding"/>
    <property type="evidence" value="ECO:0007669"/>
    <property type="project" value="TreeGrafter"/>
</dbReference>
<dbReference type="Pfam" id="PF00730">
    <property type="entry name" value="HhH-GPD"/>
    <property type="match status" value="1"/>
</dbReference>
<dbReference type="Pfam" id="PF00633">
    <property type="entry name" value="HHH"/>
    <property type="match status" value="1"/>
</dbReference>
<keyword evidence="11" id="KW-0411">Iron-sulfur</keyword>
<dbReference type="Gene3D" id="3.90.79.10">
    <property type="entry name" value="Nucleoside Triphosphate Pyrophosphohydrolase"/>
    <property type="match status" value="1"/>
</dbReference>
<evidence type="ECO:0000256" key="14">
    <source>
        <dbReference type="RuleBase" id="RU365096"/>
    </source>
</evidence>
<evidence type="ECO:0000256" key="11">
    <source>
        <dbReference type="ARBA" id="ARBA00023014"/>
    </source>
</evidence>
<dbReference type="Proteomes" id="UP000278006">
    <property type="component" value="Unassembled WGS sequence"/>
</dbReference>
<sequence>MSAAGSFAQRVIRWQRQHGRHQLPWQNTRDPYRVWLSEIMLQQTQVQTVLRYYSRFLEAFPDVKALAAASEDAVLQLWSGLGYYSRARNLHRAARAVASQWQGEFPHSAAALATLPGIGPSTANAIASFCFGERVAILDANVRRVLARHLAFGEDLSSARAIEDLWRQADALLPHGSPEALVRDMPSYTQGMMDLGAQLCTPRQPRCEQCPVAQDCLAHRSARELDFPVRSRKLKRKAVAWWWLMLRDPSGRLWLQKRPDTGVWAGLYCFPSYASEPEMLQAVTALGLDDPRPGWLPALTHVLTHMDIQLLPAVLQLSETADPEAIARTLGAGMWADAQGLAAQAHGVPAPLRLVVRGLDGMGGME</sequence>
<dbReference type="InterPro" id="IPR003651">
    <property type="entry name" value="Endonuclease3_FeS-loop_motif"/>
</dbReference>
<evidence type="ECO:0000256" key="12">
    <source>
        <dbReference type="ARBA" id="ARBA00023204"/>
    </source>
</evidence>
<dbReference type="InterPro" id="IPR044298">
    <property type="entry name" value="MIG/MutY"/>
</dbReference>
<keyword evidence="6" id="KW-0004">4Fe-4S</keyword>
<evidence type="ECO:0000313" key="16">
    <source>
        <dbReference type="EMBL" id="RMX04070.1"/>
    </source>
</evidence>